<feature type="compositionally biased region" description="Acidic residues" evidence="1">
    <location>
        <begin position="325"/>
        <end position="334"/>
    </location>
</feature>
<dbReference type="EMBL" id="CP041372">
    <property type="protein sequence ID" value="QKS71688.1"/>
    <property type="molecule type" value="Genomic_DNA"/>
</dbReference>
<sequence>MGDFSTGLAKVSSTYAPMIERQLTSNGVNMDDYSKSCVVNAIAAINNVLDTKGIKWNDADLDQNNLTDILLKVSALKLNASSDPREVYFQTRNVKVKVPGQKDAWKKQIEMGIEGDGNDAILSRFGRDVKQVAQVWLVREGDAFTYPTYTGLELSPPSWSPTGKGKVLRVVYPIIKTNDVVEYHIGEREDVVRNLIAHIKNNLMNETFGIAKSRFDASPKQKQEIDAKKNEIMNKVKEMSLDDALDSEDIQQYISPAWKDPQSRESMIIRKMRNNVVKKIPKDFATSFASIQYERATTDEYTKQVQEDISRNANQAFIDIPHSEVDDDPTPDPEPEVKPQADPPKQTETIDVDTGEIFDAPQKDSKHQDIYDDFDKAQNSDQPGLGF</sequence>
<protein>
    <submittedName>
        <fullName evidence="3">Uncharacterized protein</fullName>
    </submittedName>
</protein>
<dbReference type="AlphaFoldDB" id="A0A859FGE5"/>
<dbReference type="KEGG" id="psua:FLK61_33965"/>
<evidence type="ECO:0000313" key="3">
    <source>
        <dbReference type="EMBL" id="QKS71742.1"/>
    </source>
</evidence>
<reference evidence="3" key="2">
    <citation type="submission" date="2020-05" db="EMBL/GenBank/DDBJ databases">
        <title>Bacillus alkalisoli sp. nov. isolated from saline soil.</title>
        <authorList>
            <person name="Sun J.-Q."/>
            <person name="Xu L."/>
        </authorList>
    </citation>
    <scope>NUCLEOTIDE SEQUENCE</scope>
    <source>
        <strain evidence="3">M4U3P1</strain>
    </source>
</reference>
<dbReference type="KEGG" id="psua:FLK61_34260"/>
<reference evidence="4" key="1">
    <citation type="submission" date="2019-07" db="EMBL/GenBank/DDBJ databases">
        <title>Bacillus alkalisoli sp. nov. isolated from saline soil.</title>
        <authorList>
            <person name="Sun J.-Q."/>
            <person name="Xu L."/>
        </authorList>
    </citation>
    <scope>NUCLEOTIDE SEQUENCE [LARGE SCALE GENOMIC DNA]</scope>
    <source>
        <strain evidence="4">M4U3P1</strain>
    </source>
</reference>
<accession>A0A859FGE5</accession>
<gene>
    <name evidence="2" type="ORF">FLK61_33965</name>
    <name evidence="3" type="ORF">FLK61_34260</name>
</gene>
<feature type="compositionally biased region" description="Basic and acidic residues" evidence="1">
    <location>
        <begin position="361"/>
        <end position="378"/>
    </location>
</feature>
<dbReference type="RefSeq" id="WP_176009720.1">
    <property type="nucleotide sequence ID" value="NZ_CP041372.2"/>
</dbReference>
<keyword evidence="4" id="KW-1185">Reference proteome</keyword>
<evidence type="ECO:0000313" key="2">
    <source>
        <dbReference type="EMBL" id="QKS71688.1"/>
    </source>
</evidence>
<organism evidence="3 4">
    <name type="scientific">Paenalkalicoccus suaedae</name>
    <dbReference type="NCBI Taxonomy" id="2592382"/>
    <lineage>
        <taxon>Bacteria</taxon>
        <taxon>Bacillati</taxon>
        <taxon>Bacillota</taxon>
        <taxon>Bacilli</taxon>
        <taxon>Bacillales</taxon>
        <taxon>Bacillaceae</taxon>
        <taxon>Paenalkalicoccus</taxon>
    </lineage>
</organism>
<name>A0A859FGE5_9BACI</name>
<dbReference type="Proteomes" id="UP000318138">
    <property type="component" value="Chromosome"/>
</dbReference>
<dbReference type="EMBL" id="CP041372">
    <property type="protein sequence ID" value="QKS71742.1"/>
    <property type="molecule type" value="Genomic_DNA"/>
</dbReference>
<proteinExistence type="predicted"/>
<feature type="region of interest" description="Disordered" evidence="1">
    <location>
        <begin position="321"/>
        <end position="387"/>
    </location>
</feature>
<evidence type="ECO:0000313" key="4">
    <source>
        <dbReference type="Proteomes" id="UP000318138"/>
    </source>
</evidence>
<evidence type="ECO:0000256" key="1">
    <source>
        <dbReference type="SAM" id="MobiDB-lite"/>
    </source>
</evidence>